<organism evidence="3 4">
    <name type="scientific">Protomyces lactucae-debilis</name>
    <dbReference type="NCBI Taxonomy" id="2754530"/>
    <lineage>
        <taxon>Eukaryota</taxon>
        <taxon>Fungi</taxon>
        <taxon>Dikarya</taxon>
        <taxon>Ascomycota</taxon>
        <taxon>Taphrinomycotina</taxon>
        <taxon>Taphrinomycetes</taxon>
        <taxon>Taphrinales</taxon>
        <taxon>Protomycetaceae</taxon>
        <taxon>Protomyces</taxon>
    </lineage>
</organism>
<sequence>MQKAELDELILNYLDSVDTYSSCQTALAEEIAQAFVKLARARYLGTQVDTSSFKQTYDPHITTSTTVSNETSVSKIAVCINGKLSSAGQDVEPNCHRQELDGATAQKHGTHKEMESQESPLSNKYPRPSSPVETEVELSDDQTLEQLSQLHLASSSKPQGHPSANASEPASIPRKAKSSRRARSDPLNAFGAMPSTAVREAQQSFMMVVERSVAAINARRALEEHEELVASYKRLKPEK</sequence>
<dbReference type="GO" id="GO:0051082">
    <property type="term" value="F:unfolded protein binding"/>
    <property type="evidence" value="ECO:0007669"/>
    <property type="project" value="TreeGrafter"/>
</dbReference>
<dbReference type="InterPro" id="IPR040357">
    <property type="entry name" value="Vma22/CCDC115"/>
</dbReference>
<accession>A0A1Y2FNV6</accession>
<feature type="compositionally biased region" description="Acidic residues" evidence="2">
    <location>
        <begin position="134"/>
        <end position="143"/>
    </location>
</feature>
<dbReference type="AlphaFoldDB" id="A0A1Y2FNV6"/>
<protein>
    <recommendedName>
        <fullName evidence="1">Vacuolar ATPase assembly protein VMA22</fullName>
    </recommendedName>
</protein>
<dbReference type="Proteomes" id="UP000193685">
    <property type="component" value="Unassembled WGS sequence"/>
</dbReference>
<dbReference type="Pfam" id="PF21730">
    <property type="entry name" value="Vma22_CCDC115"/>
    <property type="match status" value="1"/>
</dbReference>
<feature type="compositionally biased region" description="Polar residues" evidence="2">
    <location>
        <begin position="144"/>
        <end position="168"/>
    </location>
</feature>
<evidence type="ECO:0000256" key="2">
    <source>
        <dbReference type="SAM" id="MobiDB-lite"/>
    </source>
</evidence>
<reference evidence="3 4" key="1">
    <citation type="submission" date="2016-07" db="EMBL/GenBank/DDBJ databases">
        <title>Pervasive Adenine N6-methylation of Active Genes in Fungi.</title>
        <authorList>
            <consortium name="DOE Joint Genome Institute"/>
            <person name="Mondo S.J."/>
            <person name="Dannebaum R.O."/>
            <person name="Kuo R.C."/>
            <person name="Labutti K."/>
            <person name="Haridas S."/>
            <person name="Kuo A."/>
            <person name="Salamov A."/>
            <person name="Ahrendt S.R."/>
            <person name="Lipzen A."/>
            <person name="Sullivan W."/>
            <person name="Andreopoulos W.B."/>
            <person name="Clum A."/>
            <person name="Lindquist E."/>
            <person name="Daum C."/>
            <person name="Ramamoorthy G.K."/>
            <person name="Gryganskyi A."/>
            <person name="Culley D."/>
            <person name="Magnuson J.K."/>
            <person name="James T.Y."/>
            <person name="O'Malley M.A."/>
            <person name="Stajich J.E."/>
            <person name="Spatafora J.W."/>
            <person name="Visel A."/>
            <person name="Grigoriev I.V."/>
        </authorList>
    </citation>
    <scope>NUCLEOTIDE SEQUENCE [LARGE SCALE GENOMIC DNA]</scope>
    <source>
        <strain evidence="3 4">12-1054</strain>
    </source>
</reference>
<proteinExistence type="predicted"/>
<dbReference type="PANTHER" id="PTHR31996:SF2">
    <property type="entry name" value="COILED-COIL DOMAIN-CONTAINING PROTEIN 115"/>
    <property type="match status" value="1"/>
</dbReference>
<evidence type="ECO:0000313" key="3">
    <source>
        <dbReference type="EMBL" id="ORY85671.1"/>
    </source>
</evidence>
<dbReference type="OrthoDB" id="3335358at2759"/>
<evidence type="ECO:0000313" key="4">
    <source>
        <dbReference type="Proteomes" id="UP000193685"/>
    </source>
</evidence>
<dbReference type="RefSeq" id="XP_040727153.1">
    <property type="nucleotide sequence ID" value="XM_040871011.1"/>
</dbReference>
<evidence type="ECO:0000256" key="1">
    <source>
        <dbReference type="ARBA" id="ARBA00093634"/>
    </source>
</evidence>
<comment type="caution">
    <text evidence="3">The sequence shown here is derived from an EMBL/GenBank/DDBJ whole genome shotgun (WGS) entry which is preliminary data.</text>
</comment>
<name>A0A1Y2FNV6_PROLT</name>
<feature type="region of interest" description="Disordered" evidence="2">
    <location>
        <begin position="105"/>
        <end position="195"/>
    </location>
</feature>
<dbReference type="EMBL" id="MCFI01000004">
    <property type="protein sequence ID" value="ORY85671.1"/>
    <property type="molecule type" value="Genomic_DNA"/>
</dbReference>
<dbReference type="GO" id="GO:1990871">
    <property type="term" value="C:Vma12-Vma22 assembly complex"/>
    <property type="evidence" value="ECO:0007669"/>
    <property type="project" value="TreeGrafter"/>
</dbReference>
<dbReference type="GO" id="GO:0070072">
    <property type="term" value="P:vacuolar proton-transporting V-type ATPase complex assembly"/>
    <property type="evidence" value="ECO:0007669"/>
    <property type="project" value="InterPro"/>
</dbReference>
<gene>
    <name evidence="3" type="ORF">BCR37DRAFT_391435</name>
</gene>
<dbReference type="PANTHER" id="PTHR31996">
    <property type="entry name" value="COILED-COIL DOMAIN-CONTAINING PROTEIN 115"/>
    <property type="match status" value="1"/>
</dbReference>
<keyword evidence="4" id="KW-1185">Reference proteome</keyword>
<dbReference type="GeneID" id="63787610"/>